<dbReference type="Proteomes" id="UP000694843">
    <property type="component" value="Unplaced"/>
</dbReference>
<evidence type="ECO:0000256" key="3">
    <source>
        <dbReference type="ARBA" id="ARBA00023015"/>
    </source>
</evidence>
<feature type="compositionally biased region" description="Polar residues" evidence="6">
    <location>
        <begin position="1"/>
        <end position="27"/>
    </location>
</feature>
<dbReference type="GO" id="GO:0006357">
    <property type="term" value="P:regulation of transcription by RNA polymerase II"/>
    <property type="evidence" value="ECO:0007669"/>
    <property type="project" value="TreeGrafter"/>
</dbReference>
<feature type="region of interest" description="Disordered" evidence="6">
    <location>
        <begin position="1"/>
        <end position="33"/>
    </location>
</feature>
<gene>
    <name evidence="8 9 10 11 12" type="primary">LOC108681293</name>
</gene>
<comment type="similarity">
    <text evidence="2">Belongs to the Mediator complex subunit 27 family.</text>
</comment>
<dbReference type="RefSeq" id="XP_047741494.1">
    <property type="nucleotide sequence ID" value="XM_047885538.1"/>
</dbReference>
<dbReference type="CTD" id="9442"/>
<evidence type="ECO:0000256" key="5">
    <source>
        <dbReference type="ARBA" id="ARBA00023242"/>
    </source>
</evidence>
<dbReference type="Pfam" id="PF11571">
    <property type="entry name" value="Med27"/>
    <property type="match status" value="1"/>
</dbReference>
<dbReference type="OrthoDB" id="1868004at2759"/>
<evidence type="ECO:0000313" key="9">
    <source>
        <dbReference type="RefSeq" id="XP_018025803.1"/>
    </source>
</evidence>
<dbReference type="RefSeq" id="XP_018025804.1">
    <property type="nucleotide sequence ID" value="XM_018170315.2"/>
</dbReference>
<evidence type="ECO:0000313" key="11">
    <source>
        <dbReference type="RefSeq" id="XP_047741494.1"/>
    </source>
</evidence>
<name>A0A8B7PI14_HYAAZ</name>
<dbReference type="GO" id="GO:0003713">
    <property type="term" value="F:transcription coactivator activity"/>
    <property type="evidence" value="ECO:0007669"/>
    <property type="project" value="TreeGrafter"/>
</dbReference>
<organism evidence="7 9">
    <name type="scientific">Hyalella azteca</name>
    <name type="common">Amphipod</name>
    <dbReference type="NCBI Taxonomy" id="294128"/>
    <lineage>
        <taxon>Eukaryota</taxon>
        <taxon>Metazoa</taxon>
        <taxon>Ecdysozoa</taxon>
        <taxon>Arthropoda</taxon>
        <taxon>Crustacea</taxon>
        <taxon>Multicrustacea</taxon>
        <taxon>Malacostraca</taxon>
        <taxon>Eumalacostraca</taxon>
        <taxon>Peracarida</taxon>
        <taxon>Amphipoda</taxon>
        <taxon>Senticaudata</taxon>
        <taxon>Talitrida</taxon>
        <taxon>Talitroidea</taxon>
        <taxon>Hyalellidae</taxon>
        <taxon>Hyalella</taxon>
    </lineage>
</organism>
<dbReference type="OMA" id="GLVIEWV"/>
<evidence type="ECO:0000256" key="4">
    <source>
        <dbReference type="ARBA" id="ARBA00023163"/>
    </source>
</evidence>
<dbReference type="RefSeq" id="XP_018025802.1">
    <property type="nucleotide sequence ID" value="XM_018170313.2"/>
</dbReference>
<dbReference type="RefSeq" id="XP_047741495.1">
    <property type="nucleotide sequence ID" value="XM_047885539.1"/>
</dbReference>
<evidence type="ECO:0000256" key="6">
    <source>
        <dbReference type="SAM" id="MobiDB-lite"/>
    </source>
</evidence>
<evidence type="ECO:0000256" key="2">
    <source>
        <dbReference type="ARBA" id="ARBA00008048"/>
    </source>
</evidence>
<dbReference type="KEGG" id="hazt:108681293"/>
<evidence type="ECO:0000313" key="8">
    <source>
        <dbReference type="RefSeq" id="XP_018025802.1"/>
    </source>
</evidence>
<proteinExistence type="inferred from homology"/>
<dbReference type="PANTHER" id="PTHR13130:SF4">
    <property type="entry name" value="MEDIATOR OF RNA POLYMERASE II TRANSCRIPTION SUBUNIT 27"/>
    <property type="match status" value="1"/>
</dbReference>
<keyword evidence="7" id="KW-1185">Reference proteome</keyword>
<accession>A0A8B7PI14</accession>
<keyword evidence="4" id="KW-0804">Transcription</keyword>
<evidence type="ECO:0000313" key="7">
    <source>
        <dbReference type="Proteomes" id="UP000694843"/>
    </source>
</evidence>
<dbReference type="RefSeq" id="XP_018025803.1">
    <property type="nucleotide sequence ID" value="XM_018170314.2"/>
</dbReference>
<dbReference type="GO" id="GO:0016592">
    <property type="term" value="C:mediator complex"/>
    <property type="evidence" value="ECO:0007669"/>
    <property type="project" value="InterPro"/>
</dbReference>
<dbReference type="InterPro" id="IPR021627">
    <property type="entry name" value="Mediator_Med27"/>
</dbReference>
<sequence>MATTDASTTGSCSSMPTSNRPDPNTSGGAMAGAAPTPEKLAACLSYLRAVRGSATQFFALLAQQGEGSENLMLFDVSTKKEEQADTETKIKTVLDDLMKNVKTLQCEVSSLSPIVGNSTQSNLDLLSLDPATDKQQLHHQLRQCYIWMDKVYNYSTMSHMLIGHSHLNRSQMPNPLSVSKRRRPPAISNNVNVPQQQVDALILSINKQFQDMMLTVSRPMGSNAIVQVTLGQLLRGVITLRGLLIEAVLIRGYNESFLDHQGREDIFKPSQLAVFQRVTDNASAAMLHFCSPYLADLSIRSFFTWLHSFSNLFTEPCTKCNCTVSNNSPPTWREFRTLLPYHQHCRP</sequence>
<evidence type="ECO:0000256" key="1">
    <source>
        <dbReference type="ARBA" id="ARBA00004123"/>
    </source>
</evidence>
<dbReference type="GeneID" id="108681293"/>
<dbReference type="AlphaFoldDB" id="A0A8B7PI14"/>
<reference evidence="8 9" key="1">
    <citation type="submission" date="2025-04" db="UniProtKB">
        <authorList>
            <consortium name="RefSeq"/>
        </authorList>
    </citation>
    <scope>IDENTIFICATION</scope>
    <source>
        <tissue evidence="8 9">Whole organism</tissue>
    </source>
</reference>
<protein>
    <submittedName>
        <fullName evidence="8 9">Mediator of RNA polymerase II transcription subunit 27</fullName>
    </submittedName>
</protein>
<evidence type="ECO:0000313" key="12">
    <source>
        <dbReference type="RefSeq" id="XP_047741495.1"/>
    </source>
</evidence>
<keyword evidence="5" id="KW-0539">Nucleus</keyword>
<comment type="subcellular location">
    <subcellularLocation>
        <location evidence="1">Nucleus</location>
    </subcellularLocation>
</comment>
<keyword evidence="3" id="KW-0805">Transcription regulation</keyword>
<evidence type="ECO:0000313" key="10">
    <source>
        <dbReference type="RefSeq" id="XP_018025804.1"/>
    </source>
</evidence>
<dbReference type="PANTHER" id="PTHR13130">
    <property type="entry name" value="34 KDA TRANSCRIPTIONAL CO-ACTIVATOR-RELATED"/>
    <property type="match status" value="1"/>
</dbReference>